<organism evidence="1 2">
    <name type="scientific">Armatimonas rosea</name>
    <dbReference type="NCBI Taxonomy" id="685828"/>
    <lineage>
        <taxon>Bacteria</taxon>
        <taxon>Bacillati</taxon>
        <taxon>Armatimonadota</taxon>
        <taxon>Armatimonadia</taxon>
        <taxon>Armatimonadales</taxon>
        <taxon>Armatimonadaceae</taxon>
        <taxon>Armatimonas</taxon>
    </lineage>
</organism>
<comment type="caution">
    <text evidence="1">The sequence shown here is derived from an EMBL/GenBank/DDBJ whole genome shotgun (WGS) entry which is preliminary data.</text>
</comment>
<name>A0A7W9W8D8_ARMRO</name>
<dbReference type="EMBL" id="JACHGW010000004">
    <property type="protein sequence ID" value="MBB6052668.1"/>
    <property type="molecule type" value="Genomic_DNA"/>
</dbReference>
<evidence type="ECO:0000313" key="1">
    <source>
        <dbReference type="EMBL" id="MBB6052668.1"/>
    </source>
</evidence>
<keyword evidence="2" id="KW-1185">Reference proteome</keyword>
<proteinExistence type="predicted"/>
<dbReference type="AlphaFoldDB" id="A0A7W9W8D8"/>
<sequence length="131" mass="14459">MSKISSGDTVTVAKREQTPADIKSGLYYPHYGGLSGTILKVYGDEASILVDRDTMTTELRKRHEENEKSMKAKWLDGLSEEARNRLTGAEKKFALNYAILVAVADLAPGEAKRITPEELAAKEEAFLASRK</sequence>
<gene>
    <name evidence="1" type="ORF">HNQ39_004489</name>
</gene>
<protein>
    <submittedName>
        <fullName evidence="1">Uncharacterized protein</fullName>
    </submittedName>
</protein>
<accession>A0A7W9W8D8</accession>
<dbReference type="RefSeq" id="WP_184202130.1">
    <property type="nucleotide sequence ID" value="NZ_JACHGW010000004.1"/>
</dbReference>
<evidence type="ECO:0000313" key="2">
    <source>
        <dbReference type="Proteomes" id="UP000520814"/>
    </source>
</evidence>
<dbReference type="Proteomes" id="UP000520814">
    <property type="component" value="Unassembled WGS sequence"/>
</dbReference>
<reference evidence="1 2" key="1">
    <citation type="submission" date="2020-08" db="EMBL/GenBank/DDBJ databases">
        <title>Genomic Encyclopedia of Type Strains, Phase IV (KMG-IV): sequencing the most valuable type-strain genomes for metagenomic binning, comparative biology and taxonomic classification.</title>
        <authorList>
            <person name="Goeker M."/>
        </authorList>
    </citation>
    <scope>NUCLEOTIDE SEQUENCE [LARGE SCALE GENOMIC DNA]</scope>
    <source>
        <strain evidence="1 2">DSM 23562</strain>
    </source>
</reference>